<dbReference type="InterPro" id="IPR013762">
    <property type="entry name" value="Integrase-like_cat_sf"/>
</dbReference>
<evidence type="ECO:0000259" key="10">
    <source>
        <dbReference type="PROSITE" id="PS51898"/>
    </source>
</evidence>
<dbReference type="GO" id="GO:0007059">
    <property type="term" value="P:chromosome segregation"/>
    <property type="evidence" value="ECO:0007669"/>
    <property type="project" value="UniProtKB-KW"/>
</dbReference>
<dbReference type="SUPFAM" id="SSF56349">
    <property type="entry name" value="DNA breaking-rejoining enzymes"/>
    <property type="match status" value="1"/>
</dbReference>
<organism evidence="12 13">
    <name type="scientific">Salipaludibacillus aurantiacus</name>
    <dbReference type="NCBI Taxonomy" id="1601833"/>
    <lineage>
        <taxon>Bacteria</taxon>
        <taxon>Bacillati</taxon>
        <taxon>Bacillota</taxon>
        <taxon>Bacilli</taxon>
        <taxon>Bacillales</taxon>
        <taxon>Bacillaceae</taxon>
    </lineage>
</organism>
<keyword evidence="3" id="KW-0132">Cell division</keyword>
<dbReference type="PROSITE" id="PS51898">
    <property type="entry name" value="TYR_RECOMBINASE"/>
    <property type="match status" value="1"/>
</dbReference>
<accession>A0A1H9TZW5</accession>
<evidence type="ECO:0000256" key="1">
    <source>
        <dbReference type="ARBA" id="ARBA00004496"/>
    </source>
</evidence>
<dbReference type="GO" id="GO:0015074">
    <property type="term" value="P:DNA integration"/>
    <property type="evidence" value="ECO:0007669"/>
    <property type="project" value="UniProtKB-KW"/>
</dbReference>
<dbReference type="Pfam" id="PF02899">
    <property type="entry name" value="Phage_int_SAM_1"/>
    <property type="match status" value="1"/>
</dbReference>
<sequence>MKLSEVWPIYEQDKTIEGYSRNTIKAYKLQFRMLCEYLGDVNVDDVTTFHLKSYIQKRSAELKPNSLQHTVKFIRAVFRYMHEEGLTDSNVSAKIKFPKGGHRVPKFIAEETLELLRINAKDSLDAALIEFMYSSGCRIGEVYGLNKKDFDFHRRTVTVTGKGDKEREVYFSKRAEIWIKRYFDSRKDDQDCFVCKRNRPYNRMSIHQMRLRMKEVAKRAGVDENVYPHKLRHTYATHLVNRGAPIEVIQQFLGHSKLDTTMVYAHLSGEHRKKVYEQYF</sequence>
<dbReference type="GO" id="GO:0051301">
    <property type="term" value="P:cell division"/>
    <property type="evidence" value="ECO:0007669"/>
    <property type="project" value="UniProtKB-KW"/>
</dbReference>
<gene>
    <name evidence="12" type="ORF">SAMN05518684_106185</name>
</gene>
<dbReference type="AlphaFoldDB" id="A0A1H9TZW5"/>
<dbReference type="Gene3D" id="1.10.150.130">
    <property type="match status" value="1"/>
</dbReference>
<evidence type="ECO:0000256" key="9">
    <source>
        <dbReference type="PROSITE-ProRule" id="PRU01248"/>
    </source>
</evidence>
<dbReference type="Pfam" id="PF00589">
    <property type="entry name" value="Phage_integrase"/>
    <property type="match status" value="1"/>
</dbReference>
<dbReference type="GO" id="GO:0006310">
    <property type="term" value="P:DNA recombination"/>
    <property type="evidence" value="ECO:0007669"/>
    <property type="project" value="UniProtKB-KW"/>
</dbReference>
<evidence type="ECO:0000256" key="5">
    <source>
        <dbReference type="ARBA" id="ARBA00022908"/>
    </source>
</evidence>
<proteinExistence type="predicted"/>
<dbReference type="PROSITE" id="PS51900">
    <property type="entry name" value="CB"/>
    <property type="match status" value="1"/>
</dbReference>
<dbReference type="PANTHER" id="PTHR30349">
    <property type="entry name" value="PHAGE INTEGRASE-RELATED"/>
    <property type="match status" value="1"/>
</dbReference>
<dbReference type="InterPro" id="IPR011010">
    <property type="entry name" value="DNA_brk_join_enz"/>
</dbReference>
<keyword evidence="13" id="KW-1185">Reference proteome</keyword>
<dbReference type="InterPro" id="IPR004107">
    <property type="entry name" value="Integrase_SAM-like_N"/>
</dbReference>
<dbReference type="EMBL" id="FOGT01000006">
    <property type="protein sequence ID" value="SES02447.1"/>
    <property type="molecule type" value="Genomic_DNA"/>
</dbReference>
<evidence type="ECO:0000313" key="12">
    <source>
        <dbReference type="EMBL" id="SES02447.1"/>
    </source>
</evidence>
<keyword evidence="5" id="KW-0229">DNA integration</keyword>
<reference evidence="13" key="1">
    <citation type="submission" date="2016-10" db="EMBL/GenBank/DDBJ databases">
        <authorList>
            <person name="Varghese N."/>
            <person name="Submissions S."/>
        </authorList>
    </citation>
    <scope>NUCLEOTIDE SEQUENCE [LARGE SCALE GENOMIC DNA]</scope>
    <source>
        <strain evidence="13">S9</strain>
    </source>
</reference>
<dbReference type="RefSeq" id="WP_093050895.1">
    <property type="nucleotide sequence ID" value="NZ_FOGT01000006.1"/>
</dbReference>
<evidence type="ECO:0000259" key="11">
    <source>
        <dbReference type="PROSITE" id="PS51900"/>
    </source>
</evidence>
<dbReference type="GO" id="GO:0005737">
    <property type="term" value="C:cytoplasm"/>
    <property type="evidence" value="ECO:0007669"/>
    <property type="project" value="UniProtKB-SubCell"/>
</dbReference>
<keyword evidence="6 9" id="KW-0238">DNA-binding</keyword>
<feature type="domain" description="Core-binding (CB)" evidence="11">
    <location>
        <begin position="10"/>
        <end position="82"/>
    </location>
</feature>
<dbReference type="GO" id="GO:0003677">
    <property type="term" value="F:DNA binding"/>
    <property type="evidence" value="ECO:0007669"/>
    <property type="project" value="UniProtKB-UniRule"/>
</dbReference>
<evidence type="ECO:0000256" key="8">
    <source>
        <dbReference type="ARBA" id="ARBA00023306"/>
    </source>
</evidence>
<dbReference type="PANTHER" id="PTHR30349:SF77">
    <property type="entry name" value="TYROSINE RECOMBINASE XERC"/>
    <property type="match status" value="1"/>
</dbReference>
<keyword evidence="8" id="KW-0131">Cell cycle</keyword>
<keyword evidence="7" id="KW-0233">DNA recombination</keyword>
<feature type="domain" description="Tyr recombinase" evidence="10">
    <location>
        <begin position="103"/>
        <end position="277"/>
    </location>
</feature>
<evidence type="ECO:0000256" key="3">
    <source>
        <dbReference type="ARBA" id="ARBA00022618"/>
    </source>
</evidence>
<evidence type="ECO:0000256" key="2">
    <source>
        <dbReference type="ARBA" id="ARBA00022490"/>
    </source>
</evidence>
<dbReference type="InterPro" id="IPR010998">
    <property type="entry name" value="Integrase_recombinase_N"/>
</dbReference>
<dbReference type="STRING" id="1601833.SAMN05518684_106185"/>
<dbReference type="Gene3D" id="1.10.443.10">
    <property type="entry name" value="Intergrase catalytic core"/>
    <property type="match status" value="1"/>
</dbReference>
<evidence type="ECO:0000256" key="4">
    <source>
        <dbReference type="ARBA" id="ARBA00022829"/>
    </source>
</evidence>
<protein>
    <submittedName>
        <fullName evidence="12">Integrase/recombinase XerD</fullName>
    </submittedName>
</protein>
<evidence type="ECO:0000256" key="7">
    <source>
        <dbReference type="ARBA" id="ARBA00023172"/>
    </source>
</evidence>
<dbReference type="Proteomes" id="UP000198571">
    <property type="component" value="Unassembled WGS sequence"/>
</dbReference>
<keyword evidence="2" id="KW-0963">Cytoplasm</keyword>
<keyword evidence="4" id="KW-0159">Chromosome partition</keyword>
<dbReference type="InterPro" id="IPR050090">
    <property type="entry name" value="Tyrosine_recombinase_XerCD"/>
</dbReference>
<comment type="subcellular location">
    <subcellularLocation>
        <location evidence="1">Cytoplasm</location>
    </subcellularLocation>
</comment>
<evidence type="ECO:0000256" key="6">
    <source>
        <dbReference type="ARBA" id="ARBA00023125"/>
    </source>
</evidence>
<dbReference type="InterPro" id="IPR044068">
    <property type="entry name" value="CB"/>
</dbReference>
<name>A0A1H9TZW5_9BACI</name>
<evidence type="ECO:0000313" key="13">
    <source>
        <dbReference type="Proteomes" id="UP000198571"/>
    </source>
</evidence>
<dbReference type="OrthoDB" id="9801717at2"/>
<dbReference type="InterPro" id="IPR002104">
    <property type="entry name" value="Integrase_catalytic"/>
</dbReference>